<comment type="caution">
    <text evidence="2">The sequence shown here is derived from an EMBL/GenBank/DDBJ whole genome shotgun (WGS) entry which is preliminary data.</text>
</comment>
<dbReference type="Pfam" id="PF00646">
    <property type="entry name" value="F-box"/>
    <property type="match status" value="1"/>
</dbReference>
<accession>A0ABD1ACB6</accession>
<dbReference type="PROSITE" id="PS50181">
    <property type="entry name" value="FBOX"/>
    <property type="match status" value="1"/>
</dbReference>
<dbReference type="InterPro" id="IPR050796">
    <property type="entry name" value="SCF_F-box_component"/>
</dbReference>
<dbReference type="NCBIfam" id="TIGR01640">
    <property type="entry name" value="F_box_assoc_1"/>
    <property type="match status" value="1"/>
</dbReference>
<reference evidence="2 3" key="1">
    <citation type="submission" date="2024-04" db="EMBL/GenBank/DDBJ databases">
        <title>Genome assembly C_amara_ONT_v2.</title>
        <authorList>
            <person name="Yant L."/>
            <person name="Moore C."/>
            <person name="Slenker M."/>
        </authorList>
    </citation>
    <scope>NUCLEOTIDE SEQUENCE [LARGE SCALE GENOMIC DNA]</scope>
    <source>
        <tissue evidence="2">Leaf</tissue>
    </source>
</reference>
<dbReference type="AlphaFoldDB" id="A0ABD1ACB6"/>
<organism evidence="2 3">
    <name type="scientific">Cardamine amara subsp. amara</name>
    <dbReference type="NCBI Taxonomy" id="228776"/>
    <lineage>
        <taxon>Eukaryota</taxon>
        <taxon>Viridiplantae</taxon>
        <taxon>Streptophyta</taxon>
        <taxon>Embryophyta</taxon>
        <taxon>Tracheophyta</taxon>
        <taxon>Spermatophyta</taxon>
        <taxon>Magnoliopsida</taxon>
        <taxon>eudicotyledons</taxon>
        <taxon>Gunneridae</taxon>
        <taxon>Pentapetalae</taxon>
        <taxon>rosids</taxon>
        <taxon>malvids</taxon>
        <taxon>Brassicales</taxon>
        <taxon>Brassicaceae</taxon>
        <taxon>Cardamineae</taxon>
        <taxon>Cardamine</taxon>
    </lineage>
</organism>
<proteinExistence type="predicted"/>
<dbReference type="CDD" id="cd22157">
    <property type="entry name" value="F-box_AtFBW1-like"/>
    <property type="match status" value="1"/>
</dbReference>
<name>A0ABD1ACB6_CARAN</name>
<dbReference type="InterPro" id="IPR036047">
    <property type="entry name" value="F-box-like_dom_sf"/>
</dbReference>
<dbReference type="InterPro" id="IPR017451">
    <property type="entry name" value="F-box-assoc_interact_dom"/>
</dbReference>
<dbReference type="Proteomes" id="UP001558713">
    <property type="component" value="Unassembled WGS sequence"/>
</dbReference>
<evidence type="ECO:0000313" key="3">
    <source>
        <dbReference type="Proteomes" id="UP001558713"/>
    </source>
</evidence>
<dbReference type="EMBL" id="JBANAX010000549">
    <property type="protein sequence ID" value="KAL1203751.1"/>
    <property type="molecule type" value="Genomic_DNA"/>
</dbReference>
<dbReference type="SUPFAM" id="SSF81383">
    <property type="entry name" value="F-box domain"/>
    <property type="match status" value="1"/>
</dbReference>
<feature type="domain" description="F-box" evidence="1">
    <location>
        <begin position="1"/>
        <end position="45"/>
    </location>
</feature>
<dbReference type="Pfam" id="PF08268">
    <property type="entry name" value="FBA_3"/>
    <property type="match status" value="1"/>
</dbReference>
<evidence type="ECO:0000313" key="2">
    <source>
        <dbReference type="EMBL" id="KAL1203751.1"/>
    </source>
</evidence>
<keyword evidence="3" id="KW-1185">Reference proteome</keyword>
<dbReference type="Gene3D" id="1.20.1280.50">
    <property type="match status" value="1"/>
</dbReference>
<dbReference type="PANTHER" id="PTHR31672:SF13">
    <property type="entry name" value="F-BOX PROTEIN CPR30-LIKE"/>
    <property type="match status" value="1"/>
</dbReference>
<dbReference type="InterPro" id="IPR013187">
    <property type="entry name" value="F-box-assoc_dom_typ3"/>
</dbReference>
<evidence type="ECO:0000259" key="1">
    <source>
        <dbReference type="PROSITE" id="PS50181"/>
    </source>
</evidence>
<dbReference type="PANTHER" id="PTHR31672">
    <property type="entry name" value="BNACNNG10540D PROTEIN"/>
    <property type="match status" value="1"/>
</dbReference>
<sequence>MTCVSLPSELVMEIMSRVPGKSLARFRSVSKHFNSLLSDPCFLRLHHSRSRYSIFTLKAVLMHESSYYYQQTYNLFVTNNKANGLVHEFDVDFRTIRMRMLSSHHQLICFVCEYGIHLCDPVNKELRNLPNPPFSPWCNFNNPGECLVSFGFVDATRQYKVIKWPHDLDEDRTRRLPSGLITTWKKVDLKFEVLIIHVMEYGCVKVAPWTWKHTPCPYLLQLSSQVYVNGFIYWTTSDFQIVSFSLQDETFSTVSPKPPCFRLDTQGISQKSRFFTLSGSRRNLWMVDYHVPSQIMEIWKMEESRGSWAKVHKIDLGGTHPNDNDGKVEMLDIRSDQVVFKLLPRRLLICYDANTNTLKNYERESIEYYDHLCHSTDGLLSIHNLDMFNSRPHHSIGKYIK</sequence>
<dbReference type="InterPro" id="IPR001810">
    <property type="entry name" value="F-box_dom"/>
</dbReference>
<dbReference type="SMART" id="SM00256">
    <property type="entry name" value="FBOX"/>
    <property type="match status" value="1"/>
</dbReference>
<gene>
    <name evidence="2" type="ORF">V5N11_020975</name>
</gene>
<protein>
    <submittedName>
        <fullName evidence="2">F-box/LRR-repeat protein</fullName>
    </submittedName>
</protein>